<proteinExistence type="predicted"/>
<dbReference type="WBParaSite" id="HDID_0000741901-mRNA-1">
    <property type="protein sequence ID" value="HDID_0000741901-mRNA-1"/>
    <property type="gene ID" value="HDID_0000741901"/>
</dbReference>
<reference evidence="1" key="1">
    <citation type="submission" date="2016-04" db="UniProtKB">
        <authorList>
            <consortium name="WormBaseParasite"/>
        </authorList>
    </citation>
    <scope>IDENTIFICATION</scope>
</reference>
<name>A0A158QEH5_HYMDI</name>
<evidence type="ECO:0000313" key="1">
    <source>
        <dbReference type="WBParaSite" id="HDID_0000741901-mRNA-1"/>
    </source>
</evidence>
<accession>A0A158QEH5</accession>
<dbReference type="AlphaFoldDB" id="A0A158QEH5"/>
<sequence length="101" mass="11407">LPKESLAHIVFMLKNVAARLVVLTPFDNNPENLLGCFLDGSPPGPFRANQLTVASSEIQERIRKFIQEYKRQYKCFPITGSLPCWRSDGTSLEKAGRRKSL</sequence>
<organism evidence="1">
    <name type="scientific">Hymenolepis diminuta</name>
    <name type="common">Rat tapeworm</name>
    <dbReference type="NCBI Taxonomy" id="6216"/>
    <lineage>
        <taxon>Eukaryota</taxon>
        <taxon>Metazoa</taxon>
        <taxon>Spiralia</taxon>
        <taxon>Lophotrochozoa</taxon>
        <taxon>Platyhelminthes</taxon>
        <taxon>Cestoda</taxon>
        <taxon>Eucestoda</taxon>
        <taxon>Cyclophyllidea</taxon>
        <taxon>Hymenolepididae</taxon>
        <taxon>Hymenolepis</taxon>
    </lineage>
</organism>
<protein>
    <submittedName>
        <fullName evidence="1">DZF domain-containing protein</fullName>
    </submittedName>
</protein>